<evidence type="ECO:0000313" key="3">
    <source>
        <dbReference type="EMBL" id="PIO10195.1"/>
    </source>
</evidence>
<protein>
    <submittedName>
        <fullName evidence="3">Uncharacterized protein</fullName>
    </submittedName>
</protein>
<dbReference type="AlphaFoldDB" id="A0A2G9Q3R2"/>
<proteinExistence type="predicted"/>
<organism evidence="3 4">
    <name type="scientific">Aquarana catesbeiana</name>
    <name type="common">American bullfrog</name>
    <name type="synonym">Rana catesbeiana</name>
    <dbReference type="NCBI Taxonomy" id="8400"/>
    <lineage>
        <taxon>Eukaryota</taxon>
        <taxon>Metazoa</taxon>
        <taxon>Chordata</taxon>
        <taxon>Craniata</taxon>
        <taxon>Vertebrata</taxon>
        <taxon>Euteleostomi</taxon>
        <taxon>Amphibia</taxon>
        <taxon>Batrachia</taxon>
        <taxon>Anura</taxon>
        <taxon>Neobatrachia</taxon>
        <taxon>Ranoidea</taxon>
        <taxon>Ranidae</taxon>
        <taxon>Aquarana</taxon>
    </lineage>
</organism>
<dbReference type="Proteomes" id="UP000228934">
    <property type="component" value="Unassembled WGS sequence"/>
</dbReference>
<feature type="coiled-coil region" evidence="1">
    <location>
        <begin position="82"/>
        <end position="109"/>
    </location>
</feature>
<evidence type="ECO:0000256" key="1">
    <source>
        <dbReference type="SAM" id="Coils"/>
    </source>
</evidence>
<evidence type="ECO:0000313" key="4">
    <source>
        <dbReference type="Proteomes" id="UP000228934"/>
    </source>
</evidence>
<sequence length="113" mass="12619">GIKDSDNSPRIPGPPQVTSLRLKIAQAPRPPDELKEGEVEEVCDLSTPPSELLVVEGQAAEPFTTDSAQRLIGQIMLWNGQIDKMRDQIHSMQLRLDSMQQEMKNMIDVLGRI</sequence>
<reference evidence="4" key="1">
    <citation type="journal article" date="2017" name="Nat. Commun.">
        <title>The North American bullfrog draft genome provides insight into hormonal regulation of long noncoding RNA.</title>
        <authorList>
            <person name="Hammond S.A."/>
            <person name="Warren R.L."/>
            <person name="Vandervalk B.P."/>
            <person name="Kucuk E."/>
            <person name="Khan H."/>
            <person name="Gibb E.A."/>
            <person name="Pandoh P."/>
            <person name="Kirk H."/>
            <person name="Zhao Y."/>
            <person name="Jones M."/>
            <person name="Mungall A.J."/>
            <person name="Coope R."/>
            <person name="Pleasance S."/>
            <person name="Moore R.A."/>
            <person name="Holt R.A."/>
            <person name="Round J.M."/>
            <person name="Ohora S."/>
            <person name="Walle B.V."/>
            <person name="Veldhoen N."/>
            <person name="Helbing C.C."/>
            <person name="Birol I."/>
        </authorList>
    </citation>
    <scope>NUCLEOTIDE SEQUENCE [LARGE SCALE GENOMIC DNA]</scope>
</reference>
<feature type="region of interest" description="Disordered" evidence="2">
    <location>
        <begin position="1"/>
        <end position="21"/>
    </location>
</feature>
<feature type="non-terminal residue" evidence="3">
    <location>
        <position position="1"/>
    </location>
</feature>
<name>A0A2G9Q3R2_AQUCT</name>
<accession>A0A2G9Q3R2</accession>
<keyword evidence="1" id="KW-0175">Coiled coil</keyword>
<dbReference type="EMBL" id="KZ369411">
    <property type="protein sequence ID" value="PIO10195.1"/>
    <property type="molecule type" value="Genomic_DNA"/>
</dbReference>
<keyword evidence="4" id="KW-1185">Reference proteome</keyword>
<gene>
    <name evidence="3" type="ORF">AB205_0116760</name>
</gene>
<evidence type="ECO:0000256" key="2">
    <source>
        <dbReference type="SAM" id="MobiDB-lite"/>
    </source>
</evidence>